<name>A0A841FCE4_9ACTN</name>
<protein>
    <recommendedName>
        <fullName evidence="7">Adenosylmethionine-8-amino-7-oxononanoate aminotransferase</fullName>
        <ecNumber evidence="7">2.6.1.62</ecNumber>
    </recommendedName>
    <alternativeName>
        <fullName evidence="7">7,8-diamino-pelargonic acid aminotransferase</fullName>
        <shortName evidence="7">DAPA AT</shortName>
        <shortName evidence="7">DAPA aminotransferase</shortName>
    </alternativeName>
    <alternativeName>
        <fullName evidence="7">7,8-diaminononanoate synthase</fullName>
        <shortName evidence="7">DANS</shortName>
    </alternativeName>
    <alternativeName>
        <fullName evidence="7">Diaminopelargonic acid synthase</fullName>
    </alternativeName>
</protein>
<gene>
    <name evidence="7" type="primary">bioA</name>
    <name evidence="8" type="ORF">HNR73_002815</name>
</gene>
<comment type="pathway">
    <text evidence="7">Cofactor biosynthesis; biotin biosynthesis; 7,8-diaminononanoate from 8-amino-7-oxononanoate (SAM route): step 1/1.</text>
</comment>
<evidence type="ECO:0000256" key="4">
    <source>
        <dbReference type="ARBA" id="ARBA00022691"/>
    </source>
</evidence>
<dbReference type="GO" id="GO:0009102">
    <property type="term" value="P:biotin biosynthetic process"/>
    <property type="evidence" value="ECO:0007669"/>
    <property type="project" value="UniProtKB-UniRule"/>
</dbReference>
<dbReference type="CDD" id="cd00610">
    <property type="entry name" value="OAT_like"/>
    <property type="match status" value="1"/>
</dbReference>
<dbReference type="EC" id="2.6.1.62" evidence="7"/>
<evidence type="ECO:0000256" key="2">
    <source>
        <dbReference type="ARBA" id="ARBA00022576"/>
    </source>
</evidence>
<dbReference type="Gene3D" id="3.90.1150.10">
    <property type="entry name" value="Aspartate Aminotransferase, domain 1"/>
    <property type="match status" value="1"/>
</dbReference>
<keyword evidence="2 7" id="KW-0032">Aminotransferase</keyword>
<comment type="function">
    <text evidence="7">Catalyzes the transfer of the alpha-amino group from S-adenosyl-L-methionine (SAM) to 7-keto-8-aminopelargonic acid (KAPA) to form 7,8-diaminopelargonic acid (DAPA). It is the only aminotransferase known to utilize SAM as an amino donor.</text>
</comment>
<feature type="binding site" evidence="7">
    <location>
        <position position="323"/>
    </location>
    <ligand>
        <name>substrate</name>
    </ligand>
</feature>
<dbReference type="Gene3D" id="3.40.640.10">
    <property type="entry name" value="Type I PLP-dependent aspartate aminotransferase-like (Major domain)"/>
    <property type="match status" value="1"/>
</dbReference>
<dbReference type="EMBL" id="JACHGT010000005">
    <property type="protein sequence ID" value="MBB6034961.1"/>
    <property type="molecule type" value="Genomic_DNA"/>
</dbReference>
<comment type="similarity">
    <text evidence="7">Belongs to the class-III pyridoxal-phosphate-dependent aminotransferase family. BioA subfamily.</text>
</comment>
<comment type="caution">
    <text evidence="8">The sequence shown here is derived from an EMBL/GenBank/DDBJ whole genome shotgun (WGS) entry which is preliminary data.</text>
</comment>
<dbReference type="InterPro" id="IPR005815">
    <property type="entry name" value="BioA"/>
</dbReference>
<dbReference type="InterPro" id="IPR015424">
    <property type="entry name" value="PyrdxlP-dep_Trfase"/>
</dbReference>
<dbReference type="Pfam" id="PF00202">
    <property type="entry name" value="Aminotran_3"/>
    <property type="match status" value="1"/>
</dbReference>
<dbReference type="PIRSF" id="PIRSF000521">
    <property type="entry name" value="Transaminase_4ab_Lys_Orn"/>
    <property type="match status" value="1"/>
</dbReference>
<keyword evidence="5 7" id="KW-0093">Biotin biosynthesis</keyword>
<dbReference type="NCBIfam" id="TIGR00508">
    <property type="entry name" value="bioA"/>
    <property type="match status" value="1"/>
</dbReference>
<evidence type="ECO:0000313" key="9">
    <source>
        <dbReference type="Proteomes" id="UP000548476"/>
    </source>
</evidence>
<proteinExistence type="inferred from homology"/>
<reference evidence="8 9" key="1">
    <citation type="submission" date="2020-08" db="EMBL/GenBank/DDBJ databases">
        <title>Genomic Encyclopedia of Type Strains, Phase IV (KMG-IV): sequencing the most valuable type-strain genomes for metagenomic binning, comparative biology and taxonomic classification.</title>
        <authorList>
            <person name="Goeker M."/>
        </authorList>
    </citation>
    <scope>NUCLEOTIDE SEQUENCE [LARGE SCALE GENOMIC DNA]</scope>
    <source>
        <strain evidence="8 9">YIM 65646</strain>
    </source>
</reference>
<dbReference type="FunFam" id="3.40.640.10:FF:000004">
    <property type="entry name" value="Acetylornithine aminotransferase"/>
    <property type="match status" value="1"/>
</dbReference>
<comment type="cofactor">
    <cofactor evidence="1 7">
        <name>pyridoxal 5'-phosphate</name>
        <dbReference type="ChEBI" id="CHEBI:597326"/>
    </cofactor>
</comment>
<keyword evidence="6 7" id="KW-0663">Pyridoxal phosphate</keyword>
<feature type="binding site" evidence="7">
    <location>
        <position position="288"/>
    </location>
    <ligand>
        <name>substrate</name>
    </ligand>
</feature>
<feature type="binding site" evidence="7">
    <location>
        <begin position="122"/>
        <end position="123"/>
    </location>
    <ligand>
        <name>pyridoxal 5'-phosphate</name>
        <dbReference type="ChEBI" id="CHEBI:597326"/>
    </ligand>
</feature>
<keyword evidence="7" id="KW-0963">Cytoplasm</keyword>
<comment type="subunit">
    <text evidence="7">Homodimer.</text>
</comment>
<dbReference type="InterPro" id="IPR015421">
    <property type="entry name" value="PyrdxlP-dep_Trfase_major"/>
</dbReference>
<feature type="binding site" evidence="7">
    <location>
        <begin position="324"/>
        <end position="325"/>
    </location>
    <ligand>
        <name>pyridoxal 5'-phosphate</name>
        <dbReference type="ChEBI" id="CHEBI:597326"/>
    </ligand>
</feature>
<feature type="modified residue" description="N6-(pyridoxal phosphate)lysine" evidence="7">
    <location>
        <position position="288"/>
    </location>
</feature>
<keyword evidence="9" id="KW-1185">Reference proteome</keyword>
<evidence type="ECO:0000256" key="7">
    <source>
        <dbReference type="HAMAP-Rule" id="MF_00834"/>
    </source>
</evidence>
<comment type="catalytic activity">
    <reaction evidence="7">
        <text>(8S)-8-amino-7-oxononanoate + S-adenosyl-L-methionine = S-adenosyl-4-methylsulfanyl-2-oxobutanoate + (7R,8S)-7,8-diammoniononanoate</text>
        <dbReference type="Rhea" id="RHEA:16861"/>
        <dbReference type="ChEBI" id="CHEBI:16490"/>
        <dbReference type="ChEBI" id="CHEBI:59789"/>
        <dbReference type="ChEBI" id="CHEBI:149468"/>
        <dbReference type="ChEBI" id="CHEBI:149469"/>
        <dbReference type="EC" id="2.6.1.62"/>
    </reaction>
</comment>
<feature type="site" description="Participates in the substrate recognition with KAPA and in a stacking interaction with the adenine ring of SAM" evidence="7">
    <location>
        <position position="21"/>
    </location>
</feature>
<feature type="binding site" evidence="7">
    <location>
        <position position="154"/>
    </location>
    <ligand>
        <name>substrate</name>
    </ligand>
</feature>
<organism evidence="8 9">
    <name type="scientific">Phytomonospora endophytica</name>
    <dbReference type="NCBI Taxonomy" id="714109"/>
    <lineage>
        <taxon>Bacteria</taxon>
        <taxon>Bacillati</taxon>
        <taxon>Actinomycetota</taxon>
        <taxon>Actinomycetes</taxon>
        <taxon>Micromonosporales</taxon>
        <taxon>Micromonosporaceae</taxon>
        <taxon>Phytomonospora</taxon>
    </lineage>
</organism>
<evidence type="ECO:0000256" key="3">
    <source>
        <dbReference type="ARBA" id="ARBA00022679"/>
    </source>
</evidence>
<comment type="caution">
    <text evidence="7">Lacks conserved residue(s) required for the propagation of feature annotation.</text>
</comment>
<dbReference type="HAMAP" id="MF_00834">
    <property type="entry name" value="BioA"/>
    <property type="match status" value="1"/>
</dbReference>
<dbReference type="RefSeq" id="WP_239122366.1">
    <property type="nucleotide sequence ID" value="NZ_BONT01000091.1"/>
</dbReference>
<dbReference type="InterPro" id="IPR005814">
    <property type="entry name" value="Aminotrans_3"/>
</dbReference>
<dbReference type="UniPathway" id="UPA00078">
    <property type="reaction ID" value="UER00160"/>
</dbReference>
<dbReference type="Proteomes" id="UP000548476">
    <property type="component" value="Unassembled WGS sequence"/>
</dbReference>
<dbReference type="PANTHER" id="PTHR42684">
    <property type="entry name" value="ADENOSYLMETHIONINE-8-AMINO-7-OXONONANOATE AMINOTRANSFERASE"/>
    <property type="match status" value="1"/>
</dbReference>
<evidence type="ECO:0000256" key="5">
    <source>
        <dbReference type="ARBA" id="ARBA00022756"/>
    </source>
</evidence>
<sequence length="444" mass="47298">MPKTESAAWLQRDAAAVWHPFTQHSRWLDDEPTVVERAEGPWLYDIDGNRYLDGVSSLWVTTFGHGEPAINDAIREQLARLDHATFLGATHRPGIELAEELLSTAPTGGERALGKVFFAGDGSSAVEAALKMAYQYSVQTGRARPLFVRLAEAYHGDTLGSVSVGGIGLFHATYKPLLLKTVEAPSPAVFDRRTTDPATAAAEAAAGLESLMAEHGDEVCAIIVEPMVQAAAGILTYDASYLTAARALADRHGALLICDEVAVGVGRTGRMWASEHAGIVPDLLIAAKGLTAGYLPLSAVLATDEVYNAFLGAPAEARTFFHGHTYTANPLCAAAALANLRLMRERELVKRADELGVLLGERLAALTRHEAVTGIRRLGVMAAVDVADKGERAGVAVCKAAKRRGVWLRPLGNSVVLMPPLALRPEETDLLVGALDEAIAEVYA</sequence>
<dbReference type="PROSITE" id="PS00600">
    <property type="entry name" value="AA_TRANSFER_CLASS_3"/>
    <property type="match status" value="1"/>
</dbReference>
<dbReference type="GO" id="GO:0030170">
    <property type="term" value="F:pyridoxal phosphate binding"/>
    <property type="evidence" value="ECO:0007669"/>
    <property type="project" value="UniProtKB-UniRule"/>
</dbReference>
<feature type="binding site" evidence="7">
    <location>
        <position position="259"/>
    </location>
    <ligand>
        <name>pyridoxal 5'-phosphate</name>
        <dbReference type="ChEBI" id="CHEBI:597326"/>
    </ligand>
</feature>
<dbReference type="GO" id="GO:0004015">
    <property type="term" value="F:adenosylmethionine-8-amino-7-oxononanoate transaminase activity"/>
    <property type="evidence" value="ECO:0007669"/>
    <property type="project" value="UniProtKB-UniRule"/>
</dbReference>
<comment type="subcellular location">
    <subcellularLocation>
        <location evidence="7">Cytoplasm</location>
    </subcellularLocation>
</comment>
<dbReference type="AlphaFoldDB" id="A0A841FCE4"/>
<feature type="binding site" evidence="7">
    <location>
        <position position="409"/>
    </location>
    <ligand>
        <name>substrate</name>
    </ligand>
</feature>
<keyword evidence="4 7" id="KW-0949">S-adenosyl-L-methionine</keyword>
<evidence type="ECO:0000256" key="6">
    <source>
        <dbReference type="ARBA" id="ARBA00022898"/>
    </source>
</evidence>
<dbReference type="GO" id="GO:0005737">
    <property type="term" value="C:cytoplasm"/>
    <property type="evidence" value="ECO:0007669"/>
    <property type="project" value="UniProtKB-SubCell"/>
</dbReference>
<evidence type="ECO:0000256" key="1">
    <source>
        <dbReference type="ARBA" id="ARBA00001933"/>
    </source>
</evidence>
<evidence type="ECO:0000313" key="8">
    <source>
        <dbReference type="EMBL" id="MBB6034961.1"/>
    </source>
</evidence>
<dbReference type="PANTHER" id="PTHR42684:SF17">
    <property type="entry name" value="ADENOSYLMETHIONINE-8-AMINO-7-OXONONANOATE AMINOTRANSFERASE"/>
    <property type="match status" value="1"/>
</dbReference>
<accession>A0A841FCE4</accession>
<dbReference type="InterPro" id="IPR049704">
    <property type="entry name" value="Aminotrans_3_PPA_site"/>
</dbReference>
<dbReference type="InterPro" id="IPR015422">
    <property type="entry name" value="PyrdxlP-dep_Trfase_small"/>
</dbReference>
<dbReference type="SUPFAM" id="SSF53383">
    <property type="entry name" value="PLP-dependent transferases"/>
    <property type="match status" value="1"/>
</dbReference>
<keyword evidence="3 7" id="KW-0808">Transferase</keyword>